<evidence type="ECO:0000313" key="11">
    <source>
        <dbReference type="Proteomes" id="UP000246483"/>
    </source>
</evidence>
<evidence type="ECO:0000256" key="1">
    <source>
        <dbReference type="ARBA" id="ARBA00004752"/>
    </source>
</evidence>
<keyword evidence="3" id="KW-0808">Transferase</keyword>
<accession>A0A317RCC0</accession>
<keyword evidence="11" id="KW-1185">Reference proteome</keyword>
<feature type="signal peptide" evidence="8">
    <location>
        <begin position="1"/>
        <end position="25"/>
    </location>
</feature>
<evidence type="ECO:0000256" key="3">
    <source>
        <dbReference type="ARBA" id="ARBA00022679"/>
    </source>
</evidence>
<sequence>MPLSRRFLLASAVALGLSPAPWSWAAARGEDALDFEAFNADHGTPLLAQGARSAAVARAQILLDRAWFSPGEIDGAFGQSMQRMVRAFQRSAGLQASGRIDEATWAALRQASSGPLLVRYTITDKDAAGPFEKTPADMAERAKMKALPYQSPEEMLGERFHANPAFLKRLNPGVEIAAGSEIAVPNVQASKAPARLSQNIEIDKSERVLFVLDQDGQPAAGFPISIGNEDNDPLPLGSMAIKNAVDNPSFTFDPKLLKSAPQDAEKAEIAPGPNNPVGTIWLGLSKPHWGIHGTPEPAKVGHSESNGCIHLTNWDAERLAKVIKVGAKVEVKA</sequence>
<comment type="caution">
    <text evidence="10">The sequence shown here is derived from an EMBL/GenBank/DDBJ whole genome shotgun (WGS) entry which is preliminary data.</text>
</comment>
<protein>
    <submittedName>
        <fullName evidence="10">Lipoprotein-anchoring transpeptidase ErfK/SrfK</fullName>
    </submittedName>
</protein>
<evidence type="ECO:0000256" key="8">
    <source>
        <dbReference type="SAM" id="SignalP"/>
    </source>
</evidence>
<dbReference type="Pfam" id="PF01471">
    <property type="entry name" value="PG_binding_1"/>
    <property type="match status" value="1"/>
</dbReference>
<keyword evidence="10" id="KW-0449">Lipoprotein</keyword>
<keyword evidence="5 7" id="KW-0573">Peptidoglycan synthesis</keyword>
<feature type="domain" description="L,D-TPase catalytic" evidence="9">
    <location>
        <begin position="198"/>
        <end position="332"/>
    </location>
</feature>
<dbReference type="OrthoDB" id="9787225at2"/>
<evidence type="ECO:0000313" key="10">
    <source>
        <dbReference type="EMBL" id="PWW46998.1"/>
    </source>
</evidence>
<name>A0A317RCC0_9BURK</name>
<dbReference type="EMBL" id="QGUB01000003">
    <property type="protein sequence ID" value="PWW46998.1"/>
    <property type="molecule type" value="Genomic_DNA"/>
</dbReference>
<dbReference type="PROSITE" id="PS52029">
    <property type="entry name" value="LD_TPASE"/>
    <property type="match status" value="1"/>
</dbReference>
<keyword evidence="8" id="KW-0732">Signal</keyword>
<dbReference type="Pfam" id="PF03734">
    <property type="entry name" value="YkuD"/>
    <property type="match status" value="1"/>
</dbReference>
<feature type="active site" description="Proton donor/acceptor" evidence="7">
    <location>
        <position position="292"/>
    </location>
</feature>
<dbReference type="SUPFAM" id="SSF141523">
    <property type="entry name" value="L,D-transpeptidase catalytic domain-like"/>
    <property type="match status" value="1"/>
</dbReference>
<proteinExistence type="inferred from homology"/>
<evidence type="ECO:0000256" key="6">
    <source>
        <dbReference type="ARBA" id="ARBA00023316"/>
    </source>
</evidence>
<feature type="chain" id="PRO_5016455506" evidence="8">
    <location>
        <begin position="26"/>
        <end position="333"/>
    </location>
</feature>
<comment type="pathway">
    <text evidence="1 7">Cell wall biogenesis; peptidoglycan biosynthesis.</text>
</comment>
<organism evidence="10 11">
    <name type="scientific">Melaminivora alkalimesophila</name>
    <dbReference type="NCBI Taxonomy" id="1165852"/>
    <lineage>
        <taxon>Bacteria</taxon>
        <taxon>Pseudomonadati</taxon>
        <taxon>Pseudomonadota</taxon>
        <taxon>Betaproteobacteria</taxon>
        <taxon>Burkholderiales</taxon>
        <taxon>Comamonadaceae</taxon>
        <taxon>Melaminivora</taxon>
    </lineage>
</organism>
<dbReference type="InterPro" id="IPR005490">
    <property type="entry name" value="LD_TPept_cat_dom"/>
</dbReference>
<evidence type="ECO:0000256" key="4">
    <source>
        <dbReference type="ARBA" id="ARBA00022960"/>
    </source>
</evidence>
<comment type="similarity">
    <text evidence="2">Belongs to the YkuD family.</text>
</comment>
<dbReference type="GO" id="GO:0008360">
    <property type="term" value="P:regulation of cell shape"/>
    <property type="evidence" value="ECO:0007669"/>
    <property type="project" value="UniProtKB-UniRule"/>
</dbReference>
<dbReference type="InterPro" id="IPR002477">
    <property type="entry name" value="Peptidoglycan-bd-like"/>
</dbReference>
<evidence type="ECO:0000256" key="2">
    <source>
        <dbReference type="ARBA" id="ARBA00005992"/>
    </source>
</evidence>
<dbReference type="Gene3D" id="2.40.440.10">
    <property type="entry name" value="L,D-transpeptidase catalytic domain-like"/>
    <property type="match status" value="1"/>
</dbReference>
<dbReference type="Proteomes" id="UP000246483">
    <property type="component" value="Unassembled WGS sequence"/>
</dbReference>
<dbReference type="GO" id="GO:0071555">
    <property type="term" value="P:cell wall organization"/>
    <property type="evidence" value="ECO:0007669"/>
    <property type="project" value="UniProtKB-UniRule"/>
</dbReference>
<dbReference type="GO" id="GO:0016740">
    <property type="term" value="F:transferase activity"/>
    <property type="evidence" value="ECO:0007669"/>
    <property type="project" value="UniProtKB-KW"/>
</dbReference>
<evidence type="ECO:0000256" key="5">
    <source>
        <dbReference type="ARBA" id="ARBA00022984"/>
    </source>
</evidence>
<keyword evidence="6 7" id="KW-0961">Cell wall biogenesis/degradation</keyword>
<dbReference type="PANTHER" id="PTHR30582:SF30">
    <property type="entry name" value="BLR4375 PROTEIN"/>
    <property type="match status" value="1"/>
</dbReference>
<dbReference type="AlphaFoldDB" id="A0A317RCC0"/>
<dbReference type="RefSeq" id="WP_019374292.1">
    <property type="nucleotide sequence ID" value="NZ_ALEE01000492.1"/>
</dbReference>
<evidence type="ECO:0000256" key="7">
    <source>
        <dbReference type="PROSITE-ProRule" id="PRU01373"/>
    </source>
</evidence>
<reference evidence="10 11" key="1">
    <citation type="submission" date="2018-05" db="EMBL/GenBank/DDBJ databases">
        <title>Genomic Encyclopedia of Type Strains, Phase IV (KMG-IV): sequencing the most valuable type-strain genomes for metagenomic binning, comparative biology and taxonomic classification.</title>
        <authorList>
            <person name="Goeker M."/>
        </authorList>
    </citation>
    <scope>NUCLEOTIDE SEQUENCE [LARGE SCALE GENOMIC DNA]</scope>
    <source>
        <strain evidence="10 11">DSM 26006</strain>
    </source>
</reference>
<dbReference type="CDD" id="cd16913">
    <property type="entry name" value="YkuD_like"/>
    <property type="match status" value="1"/>
</dbReference>
<dbReference type="UniPathway" id="UPA00219"/>
<dbReference type="GO" id="GO:0005576">
    <property type="term" value="C:extracellular region"/>
    <property type="evidence" value="ECO:0007669"/>
    <property type="project" value="TreeGrafter"/>
</dbReference>
<dbReference type="PANTHER" id="PTHR30582">
    <property type="entry name" value="L,D-TRANSPEPTIDASE"/>
    <property type="match status" value="1"/>
</dbReference>
<feature type="active site" description="Nucleophile" evidence="7">
    <location>
        <position position="308"/>
    </location>
</feature>
<gene>
    <name evidence="10" type="ORF">DFR36_103274</name>
</gene>
<dbReference type="InterPro" id="IPR036365">
    <property type="entry name" value="PGBD-like_sf"/>
</dbReference>
<dbReference type="Gene3D" id="1.10.101.10">
    <property type="entry name" value="PGBD-like superfamily/PGBD"/>
    <property type="match status" value="1"/>
</dbReference>
<dbReference type="InterPro" id="IPR050979">
    <property type="entry name" value="LD-transpeptidase"/>
</dbReference>
<dbReference type="SUPFAM" id="SSF47090">
    <property type="entry name" value="PGBD-like"/>
    <property type="match status" value="1"/>
</dbReference>
<evidence type="ECO:0000259" key="9">
    <source>
        <dbReference type="PROSITE" id="PS52029"/>
    </source>
</evidence>
<dbReference type="InterPro" id="IPR038063">
    <property type="entry name" value="Transpep_catalytic_dom"/>
</dbReference>
<keyword evidence="4 7" id="KW-0133">Cell shape</keyword>
<dbReference type="InterPro" id="IPR036366">
    <property type="entry name" value="PGBDSf"/>
</dbReference>
<dbReference type="GO" id="GO:0018104">
    <property type="term" value="P:peptidoglycan-protein cross-linking"/>
    <property type="evidence" value="ECO:0007669"/>
    <property type="project" value="TreeGrafter"/>
</dbReference>
<dbReference type="GO" id="GO:0071972">
    <property type="term" value="F:peptidoglycan L,D-transpeptidase activity"/>
    <property type="evidence" value="ECO:0007669"/>
    <property type="project" value="TreeGrafter"/>
</dbReference>